<evidence type="ECO:0000259" key="1">
    <source>
        <dbReference type="Pfam" id="PF01909"/>
    </source>
</evidence>
<evidence type="ECO:0000313" key="3">
    <source>
        <dbReference type="Proteomes" id="UP000262969"/>
    </source>
</evidence>
<feature type="domain" description="Polymerase nucleotidyl transferase" evidence="1">
    <location>
        <begin position="20"/>
        <end position="63"/>
    </location>
</feature>
<organism evidence="2 3">
    <name type="scientific">Lachnoclostridium phytofermentans</name>
    <dbReference type="NCBI Taxonomy" id="66219"/>
    <lineage>
        <taxon>Bacteria</taxon>
        <taxon>Bacillati</taxon>
        <taxon>Bacillota</taxon>
        <taxon>Clostridia</taxon>
        <taxon>Lachnospirales</taxon>
        <taxon>Lachnospiraceae</taxon>
    </lineage>
</organism>
<dbReference type="Gene3D" id="3.30.460.10">
    <property type="entry name" value="Beta Polymerase, domain 2"/>
    <property type="match status" value="1"/>
</dbReference>
<comment type="caution">
    <text evidence="2">The sequence shown here is derived from an EMBL/GenBank/DDBJ whole genome shotgun (WGS) entry which is preliminary data.</text>
</comment>
<evidence type="ECO:0000313" key="2">
    <source>
        <dbReference type="EMBL" id="HCL04283.1"/>
    </source>
</evidence>
<name>A0A3D2XCG6_9FIRM</name>
<dbReference type="EMBL" id="DPVV01000590">
    <property type="protein sequence ID" value="HCL04283.1"/>
    <property type="molecule type" value="Genomic_DNA"/>
</dbReference>
<dbReference type="Pfam" id="PF01909">
    <property type="entry name" value="NTP_transf_2"/>
    <property type="match status" value="1"/>
</dbReference>
<dbReference type="GO" id="GO:0016779">
    <property type="term" value="F:nucleotidyltransferase activity"/>
    <property type="evidence" value="ECO:0007669"/>
    <property type="project" value="InterPro"/>
</dbReference>
<gene>
    <name evidence="2" type="ORF">DHW61_18055</name>
</gene>
<protein>
    <recommendedName>
        <fullName evidence="1">Polymerase nucleotidyl transferase domain-containing protein</fullName>
    </recommendedName>
</protein>
<dbReference type="Proteomes" id="UP000262969">
    <property type="component" value="Unassembled WGS sequence"/>
</dbReference>
<dbReference type="SUPFAM" id="SSF81301">
    <property type="entry name" value="Nucleotidyltransferase"/>
    <property type="match status" value="1"/>
</dbReference>
<dbReference type="CDD" id="cd05403">
    <property type="entry name" value="NT_KNTase_like"/>
    <property type="match status" value="1"/>
</dbReference>
<dbReference type="InterPro" id="IPR002934">
    <property type="entry name" value="Polymerase_NTP_transf_dom"/>
</dbReference>
<dbReference type="InterPro" id="IPR043519">
    <property type="entry name" value="NT_sf"/>
</dbReference>
<dbReference type="AlphaFoldDB" id="A0A3D2XCG6"/>
<proteinExistence type="predicted"/>
<accession>A0A3D2XCG6</accession>
<reference evidence="2 3" key="1">
    <citation type="journal article" date="2018" name="Nat. Biotechnol.">
        <title>A standardized bacterial taxonomy based on genome phylogeny substantially revises the tree of life.</title>
        <authorList>
            <person name="Parks D.H."/>
            <person name="Chuvochina M."/>
            <person name="Waite D.W."/>
            <person name="Rinke C."/>
            <person name="Skarshewski A."/>
            <person name="Chaumeil P.A."/>
            <person name="Hugenholtz P."/>
        </authorList>
    </citation>
    <scope>NUCLEOTIDE SEQUENCE [LARGE SCALE GENOMIC DNA]</scope>
    <source>
        <strain evidence="2">UBA11728</strain>
    </source>
</reference>
<sequence length="259" mass="31195">MIEFEVNNRNFKLAPSPYYIETFALFGSYINEEFDKFSDIDMLIIIGDCSKKRLLSIKQQIAKVLHVPTTWLSIYTKSKFANMCANGDYWCWYLKLYAKIYYSKTDFIHRAFDSLPPNIDVLDHIYDNIETIEEEYQFFINHRISAEHLMNLIAHYTRNACILLCYLHLVVDFKKFSPAKQCCSFQDITMPFTFENYEKLYRLKRAYKYNSKTFRLRNEYHYVMWWYEKYQELTYIVIEKAKEALKTNFVSPLISFAVK</sequence>